<evidence type="ECO:0000256" key="3">
    <source>
        <dbReference type="ARBA" id="ARBA00022989"/>
    </source>
</evidence>
<organism evidence="7 8">
    <name type="scientific">Taylorella equigenitalis (strain MCE9)</name>
    <dbReference type="NCBI Taxonomy" id="937774"/>
    <lineage>
        <taxon>Bacteria</taxon>
        <taxon>Pseudomonadati</taxon>
        <taxon>Pseudomonadota</taxon>
        <taxon>Betaproteobacteria</taxon>
        <taxon>Burkholderiales</taxon>
        <taxon>Alcaligenaceae</taxon>
        <taxon>Taylorella</taxon>
    </lineage>
</organism>
<dbReference type="GO" id="GO:0009306">
    <property type="term" value="P:protein secretion"/>
    <property type="evidence" value="ECO:0007669"/>
    <property type="project" value="InterPro"/>
</dbReference>
<dbReference type="EMBL" id="CP002456">
    <property type="protein sequence ID" value="ADU91864.1"/>
    <property type="molecule type" value="Genomic_DNA"/>
</dbReference>
<dbReference type="InterPro" id="IPR007452">
    <property type="entry name" value="TamB_C"/>
</dbReference>
<evidence type="ECO:0000313" key="8">
    <source>
        <dbReference type="Proteomes" id="UP000007472"/>
    </source>
</evidence>
<protein>
    <recommendedName>
        <fullName evidence="6">Translocation and assembly module TamB C-terminal domain-containing protein</fullName>
    </recommendedName>
</protein>
<dbReference type="Proteomes" id="UP000007472">
    <property type="component" value="Chromosome"/>
</dbReference>
<accession>A0A654KHE8</accession>
<keyword evidence="4 5" id="KW-0472">Membrane</keyword>
<dbReference type="PANTHER" id="PTHR36985:SF1">
    <property type="entry name" value="TRANSLOCATION AND ASSEMBLY MODULE SUBUNIT TAMB"/>
    <property type="match status" value="1"/>
</dbReference>
<name>A0A654KHE8_TAYEM</name>
<reference evidence="7 8" key="1">
    <citation type="journal article" date="2011" name="J. Bacteriol.">
        <title>Genome sequence of Taylorella equigenitalis MCE9, the causative agent of contagious equine metritis.</title>
        <authorList>
            <person name="Hebert L."/>
            <person name="Moumen B."/>
            <person name="Duquesne F."/>
            <person name="Breuil M.F."/>
            <person name="Laugier C."/>
            <person name="Batto J.M."/>
            <person name="Renault P."/>
            <person name="Petry S."/>
        </authorList>
    </citation>
    <scope>NUCLEOTIDE SEQUENCE [LARGE SCALE GENOMIC DNA]</scope>
    <source>
        <strain evidence="7 8">MCE9</strain>
    </source>
</reference>
<keyword evidence="3 5" id="KW-1133">Transmembrane helix</keyword>
<evidence type="ECO:0000256" key="2">
    <source>
        <dbReference type="ARBA" id="ARBA00022692"/>
    </source>
</evidence>
<dbReference type="Pfam" id="PF04357">
    <property type="entry name" value="TamB"/>
    <property type="match status" value="1"/>
</dbReference>
<evidence type="ECO:0000256" key="4">
    <source>
        <dbReference type="ARBA" id="ARBA00023136"/>
    </source>
</evidence>
<evidence type="ECO:0000259" key="6">
    <source>
        <dbReference type="Pfam" id="PF04357"/>
    </source>
</evidence>
<gene>
    <name evidence="7" type="ordered locus">TEQUI_0933</name>
</gene>
<evidence type="ECO:0000256" key="1">
    <source>
        <dbReference type="ARBA" id="ARBA00004167"/>
    </source>
</evidence>
<evidence type="ECO:0000313" key="7">
    <source>
        <dbReference type="EMBL" id="ADU91864.1"/>
    </source>
</evidence>
<dbReference type="PANTHER" id="PTHR36985">
    <property type="entry name" value="TRANSLOCATION AND ASSEMBLY MODULE SUBUNIT TAMB"/>
    <property type="match status" value="1"/>
</dbReference>
<dbReference type="GO" id="GO:0005886">
    <property type="term" value="C:plasma membrane"/>
    <property type="evidence" value="ECO:0007669"/>
    <property type="project" value="InterPro"/>
</dbReference>
<comment type="subcellular location">
    <subcellularLocation>
        <location evidence="1">Membrane</location>
        <topology evidence="1">Single-pass membrane protein</topology>
    </subcellularLocation>
</comment>
<sequence>MKTLFRFFLVTFFLLIILFGVVVYSVLFTNFGIRKVADHILPYAGVHADDIQGTVWDGLLIGNLLIDKPTLKVDAQGIAIKLNLAKLKDRQIYIESFTSRNLNMQIVAKDTKEIAEDVAKQVDKAEGSVIEYPTLPVDIIVERASLYNFAIQQTVKKDNIFNESPPMVEIAGSVENLKLNFLRRKHLDFNIDSELSLTGQGYRITSKVVGEGSGTNPFVWDKLDLKAELDDKSLLFNQAVIGKAQIRIDSRRQIDPLVDLQIGDNQLHIDGSLPLQNGVKTKGIVMRATAPKLDRMAPGAGKSLTLEATITGDIQNHEFKLNGIYVPLEDFALGADDVHIDIEATGKGTDNSWASSISKIDIQNKDNKISNSSPIPIDIQFGPPAEWKIGQATLVFARKGMTDTVIVHETTNGVKNQIFSQGIIKDLKYEDQLFNARWDLKKAPLIETDLFITRNGEEALELQKNPLLNIKELHLNLKGTPEEKIIVDLNGDGESTKIKGDFVIDPKNILGFDTGELDIELSNGTLLKGNLGPDVTDKESLAVNLNTNQLDIGLLSGGLVKDSIINGNIAGVIKFNKNKIPTKGSLYLDIDKNSKWLGKPISGLVDFKFTPFDEETVENTTIFTPVLYIFEKADANLKIGSNTIVSKGAFGRPNDKLEGKIEALNFKELWPTLEGAAKVEGFTTGTAEQHTTKGKLQYAPKGFSGKKPQVMTLSGAVTGGLISEDSQVKSWKGKFTELNSDFDKYNLKSKDDIEIEINKEHSLAELSWKVTNGSLNLTMPNKHVITLSHIISEGQGKRWRTAGEIKNVVIDEHLKEFTEMLEFKENSGPGGIVVKNPASKNKSDLKINAQWGIEFNESMRGGIVVNRVSGDFVLPRSNNKHMGIQDLSLQAIFEPSVGNKSDFKTTITLNTKTTGQLKINAKVPFVGLQPLLRSGTEVTAAGKINDISWVSAFTDDLLELGGEADFDIRLHTKSDGNWTTTGYLNAKDLKIVEVENGVRFLNGTLNSHLDSGRYFVDDLTFPSVIRVKPSEVRTKAMLDKLGSKGYFSLSGFWDLVDSVGEFKVDVDKYPIVQRSDRFIMVSGNGAISAPLPQVDISGNFTTDTGFASVDILESTPKLDSDIIILKEGEANPAPRKTDTNLNLDVNFNLGDHFHIVGLGLDSKVKGSLNIIKNDGPIKAVGMFETDGGKIEAYGQKLSIDKGEITFNGSVENPSFDIEAIRKGLEVEAGVRVQGNVRLPKISLVSYPDVSEVEKLSWLIMGRGPDSSGADLALLLSIGTELLGGEEPLYRQIGIDNIGVRSGTVGASGAILPQRSVADSTSYRGSDTSDQLLYISKQVTENWSAALEQSISGGGTVVRASYKLFENITADIKAGSVNGIELIYKRVFKF</sequence>
<feature type="domain" description="Translocation and assembly module TamB C-terminal" evidence="6">
    <location>
        <begin position="1043"/>
        <end position="1387"/>
    </location>
</feature>
<keyword evidence="2 5" id="KW-0812">Transmembrane</keyword>
<evidence type="ECO:0000256" key="5">
    <source>
        <dbReference type="SAM" id="Phobius"/>
    </source>
</evidence>
<dbReference type="GO" id="GO:0097347">
    <property type="term" value="C:TAM protein secretion complex"/>
    <property type="evidence" value="ECO:0007669"/>
    <property type="project" value="TreeGrafter"/>
</dbReference>
<proteinExistence type="predicted"/>
<dbReference type="KEGG" id="teq:TEQUI_0933"/>
<feature type="transmembrane region" description="Helical" evidence="5">
    <location>
        <begin position="7"/>
        <end position="27"/>
    </location>
</feature>